<accession>A0A8E2JJA0</accession>
<keyword evidence="3" id="KW-1185">Reference proteome</keyword>
<protein>
    <recommendedName>
        <fullName evidence="4">SGNH hydrolase-type esterase domain-containing protein</fullName>
    </recommendedName>
</protein>
<feature type="transmembrane region" description="Helical" evidence="1">
    <location>
        <begin position="20"/>
        <end position="45"/>
    </location>
</feature>
<gene>
    <name evidence="2" type="ORF">K432DRAFT_458639</name>
</gene>
<evidence type="ECO:0000313" key="2">
    <source>
        <dbReference type="EMBL" id="OCK84725.1"/>
    </source>
</evidence>
<dbReference type="Proteomes" id="UP000250266">
    <property type="component" value="Unassembled WGS sequence"/>
</dbReference>
<keyword evidence="1" id="KW-0812">Transmembrane</keyword>
<dbReference type="EMBL" id="KV744831">
    <property type="protein sequence ID" value="OCK84725.1"/>
    <property type="molecule type" value="Genomic_DNA"/>
</dbReference>
<proteinExistence type="predicted"/>
<dbReference type="OrthoDB" id="426133at2759"/>
<organism evidence="2 3">
    <name type="scientific">Lepidopterella palustris CBS 459.81</name>
    <dbReference type="NCBI Taxonomy" id="1314670"/>
    <lineage>
        <taxon>Eukaryota</taxon>
        <taxon>Fungi</taxon>
        <taxon>Dikarya</taxon>
        <taxon>Ascomycota</taxon>
        <taxon>Pezizomycotina</taxon>
        <taxon>Dothideomycetes</taxon>
        <taxon>Pleosporomycetidae</taxon>
        <taxon>Mytilinidiales</taxon>
        <taxon>Argynnaceae</taxon>
        <taxon>Lepidopterella</taxon>
    </lineage>
</organism>
<keyword evidence="1" id="KW-1133">Transmembrane helix</keyword>
<evidence type="ECO:0000256" key="1">
    <source>
        <dbReference type="SAM" id="Phobius"/>
    </source>
</evidence>
<evidence type="ECO:0008006" key="4">
    <source>
        <dbReference type="Google" id="ProtNLM"/>
    </source>
</evidence>
<reference evidence="2 3" key="1">
    <citation type="journal article" date="2016" name="Nat. Commun.">
        <title>Ectomycorrhizal ecology is imprinted in the genome of the dominant symbiotic fungus Cenococcum geophilum.</title>
        <authorList>
            <consortium name="DOE Joint Genome Institute"/>
            <person name="Peter M."/>
            <person name="Kohler A."/>
            <person name="Ohm R.A."/>
            <person name="Kuo A."/>
            <person name="Krutzmann J."/>
            <person name="Morin E."/>
            <person name="Arend M."/>
            <person name="Barry K.W."/>
            <person name="Binder M."/>
            <person name="Choi C."/>
            <person name="Clum A."/>
            <person name="Copeland A."/>
            <person name="Grisel N."/>
            <person name="Haridas S."/>
            <person name="Kipfer T."/>
            <person name="LaButti K."/>
            <person name="Lindquist E."/>
            <person name="Lipzen A."/>
            <person name="Maire R."/>
            <person name="Meier B."/>
            <person name="Mihaltcheva S."/>
            <person name="Molinier V."/>
            <person name="Murat C."/>
            <person name="Poggeler S."/>
            <person name="Quandt C.A."/>
            <person name="Sperisen C."/>
            <person name="Tritt A."/>
            <person name="Tisserant E."/>
            <person name="Crous P.W."/>
            <person name="Henrissat B."/>
            <person name="Nehls U."/>
            <person name="Egli S."/>
            <person name="Spatafora J.W."/>
            <person name="Grigoriev I.V."/>
            <person name="Martin F.M."/>
        </authorList>
    </citation>
    <scope>NUCLEOTIDE SEQUENCE [LARGE SCALE GENOMIC DNA]</scope>
    <source>
        <strain evidence="2 3">CBS 459.81</strain>
    </source>
</reference>
<sequence>MIGDSLTAGEYTTYKGLSSYAWGLGTVEFSIAAYPSVCLIGMPCWGNPRR</sequence>
<name>A0A8E2JJA0_9PEZI</name>
<dbReference type="AlphaFoldDB" id="A0A8E2JJA0"/>
<evidence type="ECO:0000313" key="3">
    <source>
        <dbReference type="Proteomes" id="UP000250266"/>
    </source>
</evidence>
<keyword evidence="1" id="KW-0472">Membrane</keyword>